<dbReference type="Pfam" id="PF00083">
    <property type="entry name" value="Sugar_tr"/>
    <property type="match status" value="1"/>
</dbReference>
<keyword evidence="3 5" id="KW-1133">Transmembrane helix</keyword>
<feature type="transmembrane region" description="Helical" evidence="5">
    <location>
        <begin position="392"/>
        <end position="414"/>
    </location>
</feature>
<dbReference type="AlphaFoldDB" id="A0AAV2TR67"/>
<dbReference type="EMBL" id="CAXLJL010000523">
    <property type="protein sequence ID" value="CAL5138765.1"/>
    <property type="molecule type" value="Genomic_DNA"/>
</dbReference>
<evidence type="ECO:0000313" key="8">
    <source>
        <dbReference type="Proteomes" id="UP001497525"/>
    </source>
</evidence>
<comment type="subcellular location">
    <subcellularLocation>
        <location evidence="1">Membrane</location>
        <topology evidence="1">Multi-pass membrane protein</topology>
    </subcellularLocation>
</comment>
<feature type="transmembrane region" description="Helical" evidence="5">
    <location>
        <begin position="152"/>
        <end position="176"/>
    </location>
</feature>
<dbReference type="InterPro" id="IPR036259">
    <property type="entry name" value="MFS_trans_sf"/>
</dbReference>
<dbReference type="GO" id="GO:0016020">
    <property type="term" value="C:membrane"/>
    <property type="evidence" value="ECO:0007669"/>
    <property type="project" value="UniProtKB-SubCell"/>
</dbReference>
<feature type="domain" description="Major facilitator superfamily (MFS) profile" evidence="6">
    <location>
        <begin position="83"/>
        <end position="541"/>
    </location>
</feature>
<evidence type="ECO:0000256" key="1">
    <source>
        <dbReference type="ARBA" id="ARBA00004141"/>
    </source>
</evidence>
<feature type="transmembrane region" description="Helical" evidence="5">
    <location>
        <begin position="205"/>
        <end position="229"/>
    </location>
</feature>
<dbReference type="InterPro" id="IPR020846">
    <property type="entry name" value="MFS_dom"/>
</dbReference>
<organism evidence="7 8">
    <name type="scientific">Calicophoron daubneyi</name>
    <name type="common">Rumen fluke</name>
    <name type="synonym">Paramphistomum daubneyi</name>
    <dbReference type="NCBI Taxonomy" id="300641"/>
    <lineage>
        <taxon>Eukaryota</taxon>
        <taxon>Metazoa</taxon>
        <taxon>Spiralia</taxon>
        <taxon>Lophotrochozoa</taxon>
        <taxon>Platyhelminthes</taxon>
        <taxon>Trematoda</taxon>
        <taxon>Digenea</taxon>
        <taxon>Plagiorchiida</taxon>
        <taxon>Pronocephalata</taxon>
        <taxon>Paramphistomoidea</taxon>
        <taxon>Paramphistomidae</taxon>
        <taxon>Calicophoron</taxon>
    </lineage>
</organism>
<evidence type="ECO:0000256" key="3">
    <source>
        <dbReference type="ARBA" id="ARBA00022989"/>
    </source>
</evidence>
<keyword evidence="4 5" id="KW-0472">Membrane</keyword>
<dbReference type="PROSITE" id="PS50850">
    <property type="entry name" value="MFS"/>
    <property type="match status" value="1"/>
</dbReference>
<sequence>MTINVDKLFEDIVQPRGPWQWGIVMLLMFSCCSPFSFPVYANSVSPHRCRMEPVVEQYVRDHNLLFNEVASSIGPWRTDHNSTFQTHSMGCVRYKLNWTNIDLDAVFIESKSPSQQTNETELCPLGYVHENSSHHYPGNVVKEFATVCAQSWLVPLGTSLYLFGMAAGFLVGGWGAGKYGRKRTMLAASAVETVGAAWTSLSTNYIYYVLARMVVSVGNVAKLSVAAVYMVEMTVARYRSIFNALLSLGIGLMYGSLMGLLAYLIPDWRLLNVAIEVPNLLSVLYFCYIPESPRWLLSQNRYKEALKTLKRGCRINVRNSQASEQKLEDIFHDIIYEDGYVLNRPPDEGEECSNRGKSKKSYVRVTILSCVINLLAALCSFGFIFYATSVRYYIYVIGVVNSLISLPSCILFATVYRYSRYRKRPLMILILLSGIALTVSSVYTVIFQPATDIVLTVGINIVLLFVNTSRSMLFVYIPELFPSEIRTQRMGLIMGISRAGTVLCTFINELDAYLGHGVPLLVYSGSLILLLVSLLFMNETSGENIPDT</sequence>
<protein>
    <recommendedName>
        <fullName evidence="6">Major facilitator superfamily (MFS) profile domain-containing protein</fullName>
    </recommendedName>
</protein>
<dbReference type="Proteomes" id="UP001497525">
    <property type="component" value="Unassembled WGS sequence"/>
</dbReference>
<reference evidence="7" key="1">
    <citation type="submission" date="2024-06" db="EMBL/GenBank/DDBJ databases">
        <authorList>
            <person name="Liu X."/>
            <person name="Lenzi L."/>
            <person name="Haldenby T S."/>
            <person name="Uol C."/>
        </authorList>
    </citation>
    <scope>NUCLEOTIDE SEQUENCE</scope>
</reference>
<dbReference type="GO" id="GO:0022857">
    <property type="term" value="F:transmembrane transporter activity"/>
    <property type="evidence" value="ECO:0007669"/>
    <property type="project" value="InterPro"/>
</dbReference>
<feature type="transmembrane region" description="Helical" evidence="5">
    <location>
        <begin position="453"/>
        <end position="477"/>
    </location>
</feature>
<feature type="transmembrane region" description="Helical" evidence="5">
    <location>
        <begin position="20"/>
        <end position="41"/>
    </location>
</feature>
<dbReference type="PROSITE" id="PS51257">
    <property type="entry name" value="PROKAR_LIPOPROTEIN"/>
    <property type="match status" value="1"/>
</dbReference>
<proteinExistence type="predicted"/>
<dbReference type="PANTHER" id="PTHR24064">
    <property type="entry name" value="SOLUTE CARRIER FAMILY 22 MEMBER"/>
    <property type="match status" value="1"/>
</dbReference>
<feature type="transmembrane region" description="Helical" evidence="5">
    <location>
        <begin position="520"/>
        <end position="537"/>
    </location>
</feature>
<keyword evidence="2 5" id="KW-0812">Transmembrane</keyword>
<accession>A0AAV2TR67</accession>
<gene>
    <name evidence="7" type="ORF">CDAUBV1_LOCUS13573</name>
</gene>
<evidence type="ECO:0000256" key="4">
    <source>
        <dbReference type="ARBA" id="ARBA00023136"/>
    </source>
</evidence>
<evidence type="ECO:0000259" key="6">
    <source>
        <dbReference type="PROSITE" id="PS50850"/>
    </source>
</evidence>
<dbReference type="InterPro" id="IPR005828">
    <property type="entry name" value="MFS_sugar_transport-like"/>
</dbReference>
<feature type="transmembrane region" description="Helical" evidence="5">
    <location>
        <begin position="241"/>
        <end position="264"/>
    </location>
</feature>
<evidence type="ECO:0000256" key="5">
    <source>
        <dbReference type="SAM" id="Phobius"/>
    </source>
</evidence>
<comment type="caution">
    <text evidence="7">The sequence shown here is derived from an EMBL/GenBank/DDBJ whole genome shotgun (WGS) entry which is preliminary data.</text>
</comment>
<feature type="transmembrane region" description="Helical" evidence="5">
    <location>
        <begin position="426"/>
        <end position="447"/>
    </location>
</feature>
<name>A0AAV2TR67_CALDB</name>
<feature type="transmembrane region" description="Helical" evidence="5">
    <location>
        <begin position="365"/>
        <end position="386"/>
    </location>
</feature>
<dbReference type="Gene3D" id="1.20.1250.20">
    <property type="entry name" value="MFS general substrate transporter like domains"/>
    <property type="match status" value="1"/>
</dbReference>
<dbReference type="SUPFAM" id="SSF103473">
    <property type="entry name" value="MFS general substrate transporter"/>
    <property type="match status" value="1"/>
</dbReference>
<evidence type="ECO:0000313" key="7">
    <source>
        <dbReference type="EMBL" id="CAL5138765.1"/>
    </source>
</evidence>
<feature type="transmembrane region" description="Helical" evidence="5">
    <location>
        <begin position="270"/>
        <end position="289"/>
    </location>
</feature>
<evidence type="ECO:0000256" key="2">
    <source>
        <dbReference type="ARBA" id="ARBA00022692"/>
    </source>
</evidence>